<feature type="compositionally biased region" description="Polar residues" evidence="8">
    <location>
        <begin position="775"/>
        <end position="787"/>
    </location>
</feature>
<feature type="compositionally biased region" description="Low complexity" evidence="8">
    <location>
        <begin position="603"/>
        <end position="627"/>
    </location>
</feature>
<dbReference type="InterPro" id="IPR000242">
    <property type="entry name" value="PTP_cat"/>
</dbReference>
<dbReference type="InterPro" id="IPR047170">
    <property type="entry name" value="PTN12/18/22"/>
</dbReference>
<comment type="subcellular location">
    <subcellularLocation>
        <location evidence="1">Cytoplasm</location>
    </subcellularLocation>
</comment>
<dbReference type="FunFam" id="3.90.190.10:FF:000045">
    <property type="entry name" value="Tyrosine-protein phosphatase non-receptor type 12"/>
    <property type="match status" value="1"/>
</dbReference>
<evidence type="ECO:0000259" key="9">
    <source>
        <dbReference type="PROSITE" id="PS50055"/>
    </source>
</evidence>
<dbReference type="PRINTS" id="PR00700">
    <property type="entry name" value="PRTYPHPHTASE"/>
</dbReference>
<comment type="caution">
    <text evidence="11">The sequence shown here is derived from an EMBL/GenBank/DDBJ whole genome shotgun (WGS) entry which is preliminary data.</text>
</comment>
<reference evidence="11 12" key="1">
    <citation type="submission" date="2024-02" db="EMBL/GenBank/DDBJ databases">
        <title>Chromosome-scale genome assembly of the rough periwinkle Littorina saxatilis.</title>
        <authorList>
            <person name="De Jode A."/>
            <person name="Faria R."/>
            <person name="Formenti G."/>
            <person name="Sims Y."/>
            <person name="Smith T.P."/>
            <person name="Tracey A."/>
            <person name="Wood J.M.D."/>
            <person name="Zagrodzka Z.B."/>
            <person name="Johannesson K."/>
            <person name="Butlin R.K."/>
            <person name="Leder E.H."/>
        </authorList>
    </citation>
    <scope>NUCLEOTIDE SEQUENCE [LARGE SCALE GENOMIC DNA]</scope>
    <source>
        <strain evidence="11">Snail1</strain>
        <tissue evidence="11">Muscle</tissue>
    </source>
</reference>
<evidence type="ECO:0000313" key="12">
    <source>
        <dbReference type="Proteomes" id="UP001374579"/>
    </source>
</evidence>
<feature type="compositionally biased region" description="Basic residues" evidence="8">
    <location>
        <begin position="715"/>
        <end position="726"/>
    </location>
</feature>
<dbReference type="InterPro" id="IPR000387">
    <property type="entry name" value="Tyr_Pase_dom"/>
</dbReference>
<evidence type="ECO:0000256" key="4">
    <source>
        <dbReference type="ARBA" id="ARBA00022553"/>
    </source>
</evidence>
<feature type="region of interest" description="Disordered" evidence="8">
    <location>
        <begin position="40"/>
        <end position="60"/>
    </location>
</feature>
<feature type="compositionally biased region" description="Pro residues" evidence="8">
    <location>
        <begin position="429"/>
        <end position="448"/>
    </location>
</feature>
<dbReference type="InterPro" id="IPR029021">
    <property type="entry name" value="Prot-tyrosine_phosphatase-like"/>
</dbReference>
<keyword evidence="3" id="KW-0963">Cytoplasm</keyword>
<name>A0AAN9BBS4_9CAEN</name>
<sequence length="787" mass="87142">MSKDIEDILKEFIGHVSDLKTEDDPAGTGFHREFRSLREIQTQNKSEDTFPTEDGKKEENVKKNRYKDILPRDDKRVKLTEIPGEKGSDYINATFIEDVHGQNGYIAAQGPMPHTVNDFWRMLWEQNTEIVFMACRMKEDGRAKCEKYWGDNGESATFGEITVYTLSEEEIQEHFIKRDLRAEKKGQKHHLVQFHYTGWPDHNTPSSPDALRCMIEEVRDFRKKMKVPMVVHCSAGCGRTGTICAIDHAWTLLDKGMIEEGFSMFEIIKSLREQRMSMVQTPDQYEYTHMVMKSLCDEWLVSFATRDYENVTIGPPPTEFAPEPPEEVYNNIEMNGNKNDDRDSTGSGSNTVVFLKEGKKENSKSDISHKPAIKQQKPEIHRQKPQIAATAPPSTPAARPKTMFMESFKGLEEAGEYVEVRSTASVPPVVSPTSPPSLPTKKNPPPNTAPLNPTAPADNFDPHKTVIKLGGGNTRPEILKSGSVGVSHTKQQAPRPPASHVVKPLTTADQQPRALSDQMFPPAAKMSAGRQASVPGNYENYQLPVYNNTVFPDQSMAYYANNVPAMAATPTEDGPALPDRLYKPEEAKTDQREKHNYDNVERTTTQPTKSSSSSSSSSSQTSSPTSTLPHSQGQTRALQAIPKNQNPPASVPVQVVKIPGATGGGHGTQGWVTAMGGLPPERAIPTRRVSEKSRGHPTQPTGPTVVKTTQSKPGLLKRLKPNKKPRGPPGPSQPVAAPVPPPGGVHISKSGKKIVFFTERPQRVSGPRDMPAQWTKVTNNHSRSTYL</sequence>
<dbReference type="GO" id="GO:0004726">
    <property type="term" value="F:non-membrane spanning protein tyrosine phosphatase activity"/>
    <property type="evidence" value="ECO:0007669"/>
    <property type="project" value="InterPro"/>
</dbReference>
<dbReference type="PROSITE" id="PS50056">
    <property type="entry name" value="TYR_PHOSPHATASE_2"/>
    <property type="match status" value="1"/>
</dbReference>
<proteinExistence type="inferred from homology"/>
<dbReference type="PANTHER" id="PTHR45983">
    <property type="entry name" value="TYROSINE PHOSPHATSE N18, PUTATIVE-RELATED"/>
    <property type="match status" value="1"/>
</dbReference>
<feature type="compositionally biased region" description="Pro residues" evidence="8">
    <location>
        <begin position="727"/>
        <end position="743"/>
    </location>
</feature>
<feature type="region of interest" description="Disordered" evidence="8">
    <location>
        <begin position="419"/>
        <end position="463"/>
    </location>
</feature>
<evidence type="ECO:0000256" key="2">
    <source>
        <dbReference type="ARBA" id="ARBA00013064"/>
    </source>
</evidence>
<evidence type="ECO:0000313" key="11">
    <source>
        <dbReference type="EMBL" id="KAK7102284.1"/>
    </source>
</evidence>
<evidence type="ECO:0000256" key="3">
    <source>
        <dbReference type="ARBA" id="ARBA00022490"/>
    </source>
</evidence>
<feature type="compositionally biased region" description="Basic and acidic residues" evidence="8">
    <location>
        <begin position="586"/>
        <end position="601"/>
    </location>
</feature>
<feature type="domain" description="Tyrosine specific protein phosphatases" evidence="10">
    <location>
        <begin position="212"/>
        <end position="286"/>
    </location>
</feature>
<dbReference type="PROSITE" id="PS50055">
    <property type="entry name" value="TYR_PHOSPHATASE_PTP"/>
    <property type="match status" value="1"/>
</dbReference>
<keyword evidence="6" id="KW-0904">Protein phosphatase</keyword>
<evidence type="ECO:0000256" key="7">
    <source>
        <dbReference type="ARBA" id="ARBA00034734"/>
    </source>
</evidence>
<keyword evidence="5" id="KW-0378">Hydrolase</keyword>
<dbReference type="GO" id="GO:0005737">
    <property type="term" value="C:cytoplasm"/>
    <property type="evidence" value="ECO:0007669"/>
    <property type="project" value="UniProtKB-SubCell"/>
</dbReference>
<dbReference type="SUPFAM" id="SSF52799">
    <property type="entry name" value="(Phosphotyrosine protein) phosphatases II"/>
    <property type="match status" value="1"/>
</dbReference>
<keyword evidence="12" id="KW-1185">Reference proteome</keyword>
<evidence type="ECO:0000256" key="8">
    <source>
        <dbReference type="SAM" id="MobiDB-lite"/>
    </source>
</evidence>
<dbReference type="SMART" id="SM00404">
    <property type="entry name" value="PTPc_motif"/>
    <property type="match status" value="1"/>
</dbReference>
<dbReference type="InterPro" id="IPR003595">
    <property type="entry name" value="Tyr_Pase_cat"/>
</dbReference>
<evidence type="ECO:0000256" key="1">
    <source>
        <dbReference type="ARBA" id="ARBA00004496"/>
    </source>
</evidence>
<feature type="domain" description="Tyrosine-protein phosphatase" evidence="9">
    <location>
        <begin position="30"/>
        <end position="295"/>
    </location>
</feature>
<dbReference type="PROSITE" id="PS00383">
    <property type="entry name" value="TYR_PHOSPHATASE_1"/>
    <property type="match status" value="1"/>
</dbReference>
<protein>
    <recommendedName>
        <fullName evidence="2">protein-tyrosine-phosphatase</fullName>
        <ecNumber evidence="2">3.1.3.48</ecNumber>
    </recommendedName>
</protein>
<feature type="compositionally biased region" description="Basic and acidic residues" evidence="8">
    <location>
        <begin position="45"/>
        <end position="60"/>
    </location>
</feature>
<keyword evidence="4" id="KW-0597">Phosphoprotein</keyword>
<dbReference type="Proteomes" id="UP001374579">
    <property type="component" value="Unassembled WGS sequence"/>
</dbReference>
<accession>A0AAN9BBS4</accession>
<evidence type="ECO:0000259" key="10">
    <source>
        <dbReference type="PROSITE" id="PS50056"/>
    </source>
</evidence>
<comment type="similarity">
    <text evidence="7">Belongs to the protein-tyrosine phosphatase family. Non-receptor class 4 subfamily.</text>
</comment>
<feature type="region of interest" description="Disordered" evidence="8">
    <location>
        <begin position="329"/>
        <end position="400"/>
    </location>
</feature>
<dbReference type="GO" id="GO:0005634">
    <property type="term" value="C:nucleus"/>
    <property type="evidence" value="ECO:0007669"/>
    <property type="project" value="TreeGrafter"/>
</dbReference>
<feature type="compositionally biased region" description="Low complexity" evidence="8">
    <location>
        <begin position="385"/>
        <end position="400"/>
    </location>
</feature>
<feature type="region of interest" description="Disordered" evidence="8">
    <location>
        <begin position="586"/>
        <end position="635"/>
    </location>
</feature>
<gene>
    <name evidence="11" type="ORF">V1264_020526</name>
</gene>
<organism evidence="11 12">
    <name type="scientific">Littorina saxatilis</name>
    <dbReference type="NCBI Taxonomy" id="31220"/>
    <lineage>
        <taxon>Eukaryota</taxon>
        <taxon>Metazoa</taxon>
        <taxon>Spiralia</taxon>
        <taxon>Lophotrochozoa</taxon>
        <taxon>Mollusca</taxon>
        <taxon>Gastropoda</taxon>
        <taxon>Caenogastropoda</taxon>
        <taxon>Littorinimorpha</taxon>
        <taxon>Littorinoidea</taxon>
        <taxon>Littorinidae</taxon>
        <taxon>Littorina</taxon>
    </lineage>
</organism>
<evidence type="ECO:0000256" key="6">
    <source>
        <dbReference type="ARBA" id="ARBA00022912"/>
    </source>
</evidence>
<dbReference type="SMART" id="SM00194">
    <property type="entry name" value="PTPc"/>
    <property type="match status" value="1"/>
</dbReference>
<evidence type="ECO:0000256" key="5">
    <source>
        <dbReference type="ARBA" id="ARBA00022801"/>
    </source>
</evidence>
<dbReference type="PANTHER" id="PTHR45983:SF2">
    <property type="entry name" value="PROTEIN-TYROSINE-PHOSPHATASE"/>
    <property type="match status" value="1"/>
</dbReference>
<feature type="region of interest" description="Disordered" evidence="8">
    <location>
        <begin position="657"/>
        <end position="787"/>
    </location>
</feature>
<feature type="compositionally biased region" description="Basic and acidic residues" evidence="8">
    <location>
        <begin position="356"/>
        <end position="369"/>
    </location>
</feature>
<dbReference type="AlphaFoldDB" id="A0AAN9BBS4"/>
<dbReference type="Pfam" id="PF00102">
    <property type="entry name" value="Y_phosphatase"/>
    <property type="match status" value="1"/>
</dbReference>
<dbReference type="EMBL" id="JBAMIC010000010">
    <property type="protein sequence ID" value="KAK7102284.1"/>
    <property type="molecule type" value="Genomic_DNA"/>
</dbReference>
<dbReference type="Gene3D" id="3.90.190.10">
    <property type="entry name" value="Protein tyrosine phosphatase superfamily"/>
    <property type="match status" value="1"/>
</dbReference>
<feature type="compositionally biased region" description="Polar residues" evidence="8">
    <location>
        <begin position="696"/>
        <end position="711"/>
    </location>
</feature>
<dbReference type="EC" id="3.1.3.48" evidence="2"/>
<dbReference type="InterPro" id="IPR016130">
    <property type="entry name" value="Tyr_Pase_AS"/>
</dbReference>